<evidence type="ECO:0000256" key="4">
    <source>
        <dbReference type="ARBA" id="ARBA00022723"/>
    </source>
</evidence>
<dbReference type="Pfam" id="PF00107">
    <property type="entry name" value="ADH_zinc_N"/>
    <property type="match status" value="1"/>
</dbReference>
<dbReference type="SUPFAM" id="SSF51735">
    <property type="entry name" value="NAD(P)-binding Rossmann-fold domains"/>
    <property type="match status" value="1"/>
</dbReference>
<evidence type="ECO:0000256" key="6">
    <source>
        <dbReference type="ARBA" id="ARBA00023002"/>
    </source>
</evidence>
<evidence type="ECO:0000313" key="10">
    <source>
        <dbReference type="Proteomes" id="UP000033140"/>
    </source>
</evidence>
<dbReference type="GO" id="GO:0005737">
    <property type="term" value="C:cytoplasm"/>
    <property type="evidence" value="ECO:0007669"/>
    <property type="project" value="TreeGrafter"/>
</dbReference>
<dbReference type="Gene3D" id="3.90.180.10">
    <property type="entry name" value="Medium-chain alcohol dehydrogenases, catalytic domain"/>
    <property type="match status" value="1"/>
</dbReference>
<name>A0A0E9NS58_SAICN</name>
<comment type="caution">
    <text evidence="9">The sequence shown here is derived from an EMBL/GenBank/DDBJ whole genome shotgun (WGS) entry which is preliminary data.</text>
</comment>
<reference evidence="9 10" key="3">
    <citation type="journal article" date="2015" name="Genome Announc.">
        <title>Draft Genome Sequence of the Archiascomycetous Yeast Saitoella complicata.</title>
        <authorList>
            <person name="Yamauchi K."/>
            <person name="Kondo S."/>
            <person name="Hamamoto M."/>
            <person name="Takahashi Y."/>
            <person name="Ogura Y."/>
            <person name="Hayashi T."/>
            <person name="Nishida H."/>
        </authorList>
    </citation>
    <scope>NUCLEOTIDE SEQUENCE [LARGE SCALE GENOMIC DNA]</scope>
    <source>
        <strain evidence="9 10">NRRL Y-17804</strain>
    </source>
</reference>
<dbReference type="PANTHER" id="PTHR42940">
    <property type="entry name" value="ALCOHOL DEHYDROGENASE 1-RELATED"/>
    <property type="match status" value="1"/>
</dbReference>
<dbReference type="GO" id="GO:0004022">
    <property type="term" value="F:alcohol dehydrogenase (NAD+) activity"/>
    <property type="evidence" value="ECO:0007669"/>
    <property type="project" value="UniProtKB-EC"/>
</dbReference>
<evidence type="ECO:0000256" key="3">
    <source>
        <dbReference type="ARBA" id="ARBA00013190"/>
    </source>
</evidence>
<dbReference type="SUPFAM" id="SSF50129">
    <property type="entry name" value="GroES-like"/>
    <property type="match status" value="1"/>
</dbReference>
<dbReference type="Pfam" id="PF08240">
    <property type="entry name" value="ADH_N"/>
    <property type="match status" value="1"/>
</dbReference>
<proteinExistence type="inferred from homology"/>
<dbReference type="Gene3D" id="3.40.50.720">
    <property type="entry name" value="NAD(P)-binding Rossmann-like Domain"/>
    <property type="match status" value="1"/>
</dbReference>
<keyword evidence="4" id="KW-0479">Metal-binding</keyword>
<dbReference type="InterPro" id="IPR011032">
    <property type="entry name" value="GroES-like_sf"/>
</dbReference>
<accession>A0A0E9NS58</accession>
<dbReference type="OMA" id="IIKPHVR"/>
<dbReference type="RefSeq" id="XP_019022391.1">
    <property type="nucleotide sequence ID" value="XM_019171337.1"/>
</dbReference>
<dbReference type="FunFam" id="3.40.50.720:FF:000039">
    <property type="entry name" value="Alcohol dehydrogenase AdhP"/>
    <property type="match status" value="1"/>
</dbReference>
<dbReference type="GO" id="GO:0046872">
    <property type="term" value="F:metal ion binding"/>
    <property type="evidence" value="ECO:0007669"/>
    <property type="project" value="UniProtKB-KW"/>
</dbReference>
<dbReference type="OrthoDB" id="1879366at2759"/>
<dbReference type="InterPro" id="IPR036291">
    <property type="entry name" value="NAD(P)-bd_dom_sf"/>
</dbReference>
<dbReference type="EC" id="1.1.1.1" evidence="3"/>
<keyword evidence="6" id="KW-0560">Oxidoreductase</keyword>
<evidence type="ECO:0000256" key="5">
    <source>
        <dbReference type="ARBA" id="ARBA00022833"/>
    </source>
</evidence>
<reference evidence="9 10" key="2">
    <citation type="journal article" date="2014" name="J. Gen. Appl. Microbiol.">
        <title>The early diverging ascomycetous budding yeast Saitoella complicata has three histone deacetylases belonging to the Clr6, Hos2, and Rpd3 lineages.</title>
        <authorList>
            <person name="Nishida H."/>
            <person name="Matsumoto T."/>
            <person name="Kondo S."/>
            <person name="Hamamoto M."/>
            <person name="Yoshikawa H."/>
        </authorList>
    </citation>
    <scope>NUCLEOTIDE SEQUENCE [LARGE SCALE GENOMIC DNA]</scope>
    <source>
        <strain evidence="9 10">NRRL Y-17804</strain>
    </source>
</reference>
<comment type="cofactor">
    <cofactor evidence="1">
        <name>Zn(2+)</name>
        <dbReference type="ChEBI" id="CHEBI:29105"/>
    </cofactor>
</comment>
<reference evidence="9 10" key="1">
    <citation type="journal article" date="2011" name="J. Gen. Appl. Microbiol.">
        <title>Draft genome sequencing of the enigmatic yeast Saitoella complicata.</title>
        <authorList>
            <person name="Nishida H."/>
            <person name="Hamamoto M."/>
            <person name="Sugiyama J."/>
        </authorList>
    </citation>
    <scope>NUCLEOTIDE SEQUENCE [LARGE SCALE GENOMIC DNA]</scope>
    <source>
        <strain evidence="9 10">NRRL Y-17804</strain>
    </source>
</reference>
<dbReference type="InterPro" id="IPR013154">
    <property type="entry name" value="ADH-like_N"/>
</dbReference>
<dbReference type="CDD" id="cd08297">
    <property type="entry name" value="CAD3"/>
    <property type="match status" value="1"/>
</dbReference>
<evidence type="ECO:0000259" key="8">
    <source>
        <dbReference type="SMART" id="SM00829"/>
    </source>
</evidence>
<gene>
    <name evidence="9" type="ORF">G7K_6797-t1</name>
</gene>
<evidence type="ECO:0000256" key="2">
    <source>
        <dbReference type="ARBA" id="ARBA00008072"/>
    </source>
</evidence>
<dbReference type="PANTHER" id="PTHR42940:SF3">
    <property type="entry name" value="ALCOHOL DEHYDROGENASE 1-RELATED"/>
    <property type="match status" value="1"/>
</dbReference>
<dbReference type="InterPro" id="IPR013149">
    <property type="entry name" value="ADH-like_C"/>
</dbReference>
<keyword evidence="7" id="KW-0520">NAD</keyword>
<evidence type="ECO:0000256" key="7">
    <source>
        <dbReference type="ARBA" id="ARBA00023027"/>
    </source>
</evidence>
<feature type="domain" description="Enoyl reductase (ER)" evidence="8">
    <location>
        <begin position="29"/>
        <end position="365"/>
    </location>
</feature>
<dbReference type="EMBL" id="BACD03000083">
    <property type="protein sequence ID" value="GAO52727.1"/>
    <property type="molecule type" value="Genomic_DNA"/>
</dbReference>
<dbReference type="SMART" id="SM00829">
    <property type="entry name" value="PKS_ER"/>
    <property type="match status" value="1"/>
</dbReference>
<dbReference type="InterPro" id="IPR020843">
    <property type="entry name" value="ER"/>
</dbReference>
<dbReference type="STRING" id="698492.A0A0E9NS58"/>
<organism evidence="9 10">
    <name type="scientific">Saitoella complicata (strain BCRC 22490 / CBS 7301 / JCM 7358 / NBRC 10748 / NRRL Y-17804)</name>
    <dbReference type="NCBI Taxonomy" id="698492"/>
    <lineage>
        <taxon>Eukaryota</taxon>
        <taxon>Fungi</taxon>
        <taxon>Dikarya</taxon>
        <taxon>Ascomycota</taxon>
        <taxon>Taphrinomycotina</taxon>
        <taxon>Taphrinomycotina incertae sedis</taxon>
        <taxon>Saitoella</taxon>
    </lineage>
</organism>
<evidence type="ECO:0000313" key="9">
    <source>
        <dbReference type="EMBL" id="GAO52727.1"/>
    </source>
</evidence>
<dbReference type="Proteomes" id="UP000033140">
    <property type="component" value="Unassembled WGS sequence"/>
</dbReference>
<keyword evidence="5" id="KW-0862">Zinc</keyword>
<keyword evidence="10" id="KW-1185">Reference proteome</keyword>
<sequence length="369" mass="38514">MPAADSNIQVAEGAEIPKTARAAVYSKIGECKIDVVDQQVPTPGPNEVLVKLDYSGVCHSDLHLMLGEWPWWPMTDGQVGGHEGVGTILAAHSSVSDKMLGQRVGIKWIASACLSCAHCLSGRDAFCGGQKASGCSGPMGCPGTFQEYVVTDARYCTPVMKDLDGSLAAPLLCAGVTVYKALKILNLAHSSWVAIPGAGGGLGHLGIQYAHALGYRVIAIDAGSKRQLCESLGAEAFIDFAEAGDELPKRVQDLTDGEGAHAVVVVNASPKSYASAPDLLRIGGQLVCVGIPGGPAPITLDARNIILKDLNVKGSAVGTRQDAIEALEIAGRGLVKTRVESVGLDGVQGVFEKMRKGEIEGRMVVDFSK</sequence>
<comment type="similarity">
    <text evidence="2">Belongs to the zinc-containing alcohol dehydrogenase family.</text>
</comment>
<dbReference type="AlphaFoldDB" id="A0A0E9NS58"/>
<protein>
    <recommendedName>
        <fullName evidence="3">alcohol dehydrogenase</fullName>
        <ecNumber evidence="3">1.1.1.1</ecNumber>
    </recommendedName>
</protein>
<evidence type="ECO:0000256" key="1">
    <source>
        <dbReference type="ARBA" id="ARBA00001947"/>
    </source>
</evidence>